<dbReference type="PANTHER" id="PTHR10841:SF17">
    <property type="entry name" value="SYNAPSIN"/>
    <property type="match status" value="1"/>
</dbReference>
<evidence type="ECO:0000259" key="7">
    <source>
        <dbReference type="Pfam" id="PF02750"/>
    </source>
</evidence>
<evidence type="ECO:0008006" key="10">
    <source>
        <dbReference type="Google" id="ProtNLM"/>
    </source>
</evidence>
<feature type="region of interest" description="Disordered" evidence="5">
    <location>
        <begin position="176"/>
        <end position="273"/>
    </location>
</feature>
<dbReference type="Gene3D" id="3.40.50.20">
    <property type="match status" value="1"/>
</dbReference>
<keyword evidence="3" id="KW-0770">Synapse</keyword>
<keyword evidence="9" id="KW-1185">Reference proteome</keyword>
<evidence type="ECO:0000313" key="8">
    <source>
        <dbReference type="EMBL" id="KAK4002702.1"/>
    </source>
</evidence>
<dbReference type="EMBL" id="JAOYFB010000001">
    <property type="protein sequence ID" value="KAK4002702.1"/>
    <property type="molecule type" value="Genomic_DNA"/>
</dbReference>
<reference evidence="8 9" key="1">
    <citation type="journal article" date="2023" name="Nucleic Acids Res.">
        <title>The hologenome of Daphnia magna reveals possible DNA methylation and microbiome-mediated evolution of the host genome.</title>
        <authorList>
            <person name="Chaturvedi A."/>
            <person name="Li X."/>
            <person name="Dhandapani V."/>
            <person name="Marshall H."/>
            <person name="Kissane S."/>
            <person name="Cuenca-Cambronero M."/>
            <person name="Asole G."/>
            <person name="Calvet F."/>
            <person name="Ruiz-Romero M."/>
            <person name="Marangio P."/>
            <person name="Guigo R."/>
            <person name="Rago D."/>
            <person name="Mirbahai L."/>
            <person name="Eastwood N."/>
            <person name="Colbourne J.K."/>
            <person name="Zhou J."/>
            <person name="Mallon E."/>
            <person name="Orsini L."/>
        </authorList>
    </citation>
    <scope>NUCLEOTIDE SEQUENCE [LARGE SCALE GENOMIC DNA]</scope>
    <source>
        <strain evidence="8">LRV0_1</strain>
    </source>
</reference>
<sequence length="479" mass="53963">MVAQDVGLKATVERVLRSGLIESCQRKLGTKSFGIGGELLRRAIKAKTVDMYSRRDRCNARITKYSDSIMKGQSGRNRMTGHHCSISRCILRAWSQKVLWIRHHLNKISVCFCLLFTFGADTSPLPHKRQEKQLVRTFEIVARVSPCKKSTKISFSSFKQSFTANVNNLKRRFSSGDLTEYDDANGDPQQLPQPPPPSTSAQVHQQQQPALPPRPVPASGPSSAAQPVPQPQQQQVGQAAAAAPQQPDLSLPLRSSSRTTSAPTSPAKSRESLLQRVSSLTSNVVGNVSRVASSQIQQQQQQTVETGKLSYNKDHCFTLLVIDDQNTDWSKYFRGRRIHGDWDVRVEQAEFRELSITASTDSGATVSMAVYRSGTKVVRAFRPDFVLIRQNMRDASEDYKSIVLGLKFGGVPSINSLEAVYHFQDKPWVFGHLLDLQRRFGRDQFPLINQTFYPNHREMVSHYLQYFKQPPYALDTIRR</sequence>
<dbReference type="Pfam" id="PF02750">
    <property type="entry name" value="Synapsin_C"/>
    <property type="match status" value="1"/>
</dbReference>
<evidence type="ECO:0000256" key="2">
    <source>
        <dbReference type="ARBA" id="ARBA00022553"/>
    </source>
</evidence>
<dbReference type="InterPro" id="IPR020898">
    <property type="entry name" value="Synapsin_ATP-bd_dom"/>
</dbReference>
<evidence type="ECO:0000259" key="6">
    <source>
        <dbReference type="Pfam" id="PF02078"/>
    </source>
</evidence>
<dbReference type="Pfam" id="PF02078">
    <property type="entry name" value="Synapsin"/>
    <property type="match status" value="1"/>
</dbReference>
<evidence type="ECO:0000256" key="4">
    <source>
        <dbReference type="ARBA" id="ARBA00034103"/>
    </source>
</evidence>
<evidence type="ECO:0000256" key="5">
    <source>
        <dbReference type="SAM" id="MobiDB-lite"/>
    </source>
</evidence>
<evidence type="ECO:0000256" key="1">
    <source>
        <dbReference type="ARBA" id="ARBA00008243"/>
    </source>
</evidence>
<organism evidence="8 9">
    <name type="scientific">Daphnia magna</name>
    <dbReference type="NCBI Taxonomy" id="35525"/>
    <lineage>
        <taxon>Eukaryota</taxon>
        <taxon>Metazoa</taxon>
        <taxon>Ecdysozoa</taxon>
        <taxon>Arthropoda</taxon>
        <taxon>Crustacea</taxon>
        <taxon>Branchiopoda</taxon>
        <taxon>Diplostraca</taxon>
        <taxon>Cladocera</taxon>
        <taxon>Anomopoda</taxon>
        <taxon>Daphniidae</taxon>
        <taxon>Daphnia</taxon>
    </lineage>
</organism>
<comment type="subcellular location">
    <subcellularLocation>
        <location evidence="4">Synapse</location>
    </subcellularLocation>
</comment>
<comment type="similarity">
    <text evidence="1">Belongs to the synapsin family.</text>
</comment>
<dbReference type="Proteomes" id="UP001234178">
    <property type="component" value="Unassembled WGS sequence"/>
</dbReference>
<dbReference type="InterPro" id="IPR020897">
    <property type="entry name" value="Synapsin_pre-ATP-grasp_dom"/>
</dbReference>
<dbReference type="PRINTS" id="PR01368">
    <property type="entry name" value="SYNAPSIN"/>
</dbReference>
<feature type="domain" description="Synapsin ATP-binding" evidence="7">
    <location>
        <begin position="415"/>
        <end position="461"/>
    </location>
</feature>
<dbReference type="InterPro" id="IPR001359">
    <property type="entry name" value="Synapsin"/>
</dbReference>
<dbReference type="PANTHER" id="PTHR10841">
    <property type="entry name" value="SYNAPSIN"/>
    <property type="match status" value="1"/>
</dbReference>
<feature type="compositionally biased region" description="Low complexity" evidence="5">
    <location>
        <begin position="219"/>
        <end position="267"/>
    </location>
</feature>
<evidence type="ECO:0000256" key="3">
    <source>
        <dbReference type="ARBA" id="ARBA00023018"/>
    </source>
</evidence>
<feature type="domain" description="Synapsin pre-ATP-grasp" evidence="6">
    <location>
        <begin position="312"/>
        <end position="413"/>
    </location>
</feature>
<keyword evidence="2" id="KW-0597">Phosphoprotein</keyword>
<accession>A0ABQ9YQ02</accession>
<gene>
    <name evidence="8" type="ORF">OUZ56_004510</name>
</gene>
<evidence type="ECO:0000313" key="9">
    <source>
        <dbReference type="Proteomes" id="UP001234178"/>
    </source>
</evidence>
<proteinExistence type="inferred from homology"/>
<dbReference type="SUPFAM" id="SSF52440">
    <property type="entry name" value="PreATP-grasp domain"/>
    <property type="match status" value="1"/>
</dbReference>
<name>A0ABQ9YQ02_9CRUS</name>
<protein>
    <recommendedName>
        <fullName evidence="10">Synapsin</fullName>
    </recommendedName>
</protein>
<comment type="caution">
    <text evidence="8">The sequence shown here is derived from an EMBL/GenBank/DDBJ whole genome shotgun (WGS) entry which is preliminary data.</text>
</comment>
<dbReference type="InterPro" id="IPR016185">
    <property type="entry name" value="PreATP-grasp_dom_sf"/>
</dbReference>